<evidence type="ECO:0000256" key="3">
    <source>
        <dbReference type="ARBA" id="ARBA00022448"/>
    </source>
</evidence>
<keyword evidence="16" id="KW-1185">Reference proteome</keyword>
<feature type="domain" description="Lipid/polyisoprenoid-binding YceI-like" evidence="14">
    <location>
        <begin position="245"/>
        <end position="400"/>
    </location>
</feature>
<dbReference type="GO" id="GO:0046872">
    <property type="term" value="F:metal ion binding"/>
    <property type="evidence" value="ECO:0007669"/>
    <property type="project" value="UniProtKB-KW"/>
</dbReference>
<dbReference type="InterPro" id="IPR016174">
    <property type="entry name" value="Di-haem_cyt_TM"/>
</dbReference>
<dbReference type="Gene3D" id="2.40.128.110">
    <property type="entry name" value="Lipid/polyisoprenoid-binding, YceI-like"/>
    <property type="match status" value="1"/>
</dbReference>
<dbReference type="Pfam" id="PF01292">
    <property type="entry name" value="Ni_hydr_CYTB"/>
    <property type="match status" value="1"/>
</dbReference>
<name>A0A8X8GRE7_9RHOB</name>
<feature type="transmembrane region" description="Helical" evidence="13">
    <location>
        <begin position="199"/>
        <end position="219"/>
    </location>
</feature>
<feature type="transmembrane region" description="Helical" evidence="13">
    <location>
        <begin position="16"/>
        <end position="35"/>
    </location>
</feature>
<comment type="cofactor">
    <cofactor evidence="1">
        <name>heme b</name>
        <dbReference type="ChEBI" id="CHEBI:60344"/>
    </cofactor>
</comment>
<dbReference type="PANTHER" id="PTHR30529:SF7">
    <property type="entry name" value="CYTOCHROME B561 BACTERIAL_NI-HYDROGENASE DOMAIN-CONTAINING PROTEIN"/>
    <property type="match status" value="1"/>
</dbReference>
<gene>
    <name evidence="15" type="ORF">GEU84_000995</name>
</gene>
<keyword evidence="10" id="KW-0408">Iron</keyword>
<organism evidence="15 16">
    <name type="scientific">Fertoeibacter niger</name>
    <dbReference type="NCBI Taxonomy" id="2656921"/>
    <lineage>
        <taxon>Bacteria</taxon>
        <taxon>Pseudomonadati</taxon>
        <taxon>Pseudomonadota</taxon>
        <taxon>Alphaproteobacteria</taxon>
        <taxon>Rhodobacterales</taxon>
        <taxon>Paracoccaceae</taxon>
        <taxon>Fertoeibacter</taxon>
    </lineage>
</organism>
<evidence type="ECO:0000256" key="4">
    <source>
        <dbReference type="ARBA" id="ARBA00022475"/>
    </source>
</evidence>
<keyword evidence="11 13" id="KW-0472">Membrane</keyword>
<dbReference type="InterPro" id="IPR007372">
    <property type="entry name" value="Lipid/polyisoprenoid-bd_YceI"/>
</dbReference>
<evidence type="ECO:0000256" key="7">
    <source>
        <dbReference type="ARBA" id="ARBA00022723"/>
    </source>
</evidence>
<comment type="subcellular location">
    <subcellularLocation>
        <location evidence="2">Cell membrane</location>
        <topology evidence="2">Multi-pass membrane protein</topology>
    </subcellularLocation>
</comment>
<dbReference type="SUPFAM" id="SSF101874">
    <property type="entry name" value="YceI-like"/>
    <property type="match status" value="1"/>
</dbReference>
<accession>A0A8X8GRE7</accession>
<comment type="caution">
    <text evidence="15">The sequence shown here is derived from an EMBL/GenBank/DDBJ whole genome shotgun (WGS) entry which is preliminary data.</text>
</comment>
<dbReference type="SMART" id="SM00867">
    <property type="entry name" value="YceI"/>
    <property type="match status" value="1"/>
</dbReference>
<evidence type="ECO:0000256" key="1">
    <source>
        <dbReference type="ARBA" id="ARBA00001970"/>
    </source>
</evidence>
<evidence type="ECO:0000256" key="8">
    <source>
        <dbReference type="ARBA" id="ARBA00022982"/>
    </source>
</evidence>
<dbReference type="InterPro" id="IPR011577">
    <property type="entry name" value="Cyt_b561_bac/Ni-Hgenase"/>
</dbReference>
<evidence type="ECO:0000256" key="6">
    <source>
        <dbReference type="ARBA" id="ARBA00022692"/>
    </source>
</evidence>
<dbReference type="GO" id="GO:0009055">
    <property type="term" value="F:electron transfer activity"/>
    <property type="evidence" value="ECO:0007669"/>
    <property type="project" value="InterPro"/>
</dbReference>
<keyword evidence="9 13" id="KW-1133">Transmembrane helix</keyword>
<evidence type="ECO:0000313" key="15">
    <source>
        <dbReference type="EMBL" id="NUB42948.1"/>
    </source>
</evidence>
<keyword evidence="7" id="KW-0479">Metal-binding</keyword>
<keyword evidence="4" id="KW-1003">Cell membrane</keyword>
<dbReference type="GO" id="GO:0005886">
    <property type="term" value="C:plasma membrane"/>
    <property type="evidence" value="ECO:0007669"/>
    <property type="project" value="UniProtKB-SubCell"/>
</dbReference>
<reference evidence="15" key="1">
    <citation type="submission" date="2020-05" db="EMBL/GenBank/DDBJ databases">
        <title>Fertoebacter nigrum gen. nov., sp. nov., a new member of the family Rhodobacteraceae.</title>
        <authorList>
            <person name="Szuroczki S."/>
            <person name="Abbaszade G."/>
            <person name="Buni D."/>
            <person name="Schumann P."/>
            <person name="Toth E."/>
        </authorList>
    </citation>
    <scope>NUCLEOTIDE SEQUENCE</scope>
    <source>
        <strain evidence="15">RG-N-1a</strain>
    </source>
</reference>
<dbReference type="InterPro" id="IPR052168">
    <property type="entry name" value="Cytochrome_b561_oxidase"/>
</dbReference>
<dbReference type="Proteomes" id="UP000484076">
    <property type="component" value="Unassembled WGS sequence"/>
</dbReference>
<keyword evidence="8" id="KW-0249">Electron transport</keyword>
<keyword evidence="3" id="KW-0813">Transport</keyword>
<sequence length="403" mass="42577">MPLANTTQSYGSVARILHWLTALMILTAIPLGLIANDLPYDTSEALAQKAQLFSLHKTLGVAVFFVALIRILWALVQTRPQALHPERRAETALAEVAHWLLYLSLVIVPLSGWVEHAATTGFAPILWPFGQGLPFVPQSVTVAETAAAMHWLFTKILIVTILAHVAGALKHHLIDRDATLRRMISGRPAGKARARHRSWPAVAAAAIYAVGAGVAFALMPAHEAPQPAPVVAEAPAPATTSAGPNWQVTEGTLGFGVRQMGAEVQGSFADWTAAIVFDEAAVEGKHGTVTVSIATDSLTLGSVTAQAKTADFLDTATHPAATFTADILPADQGYVAQGTLSLRGVQQPVSLPFTLTITGDTATMQGSTTLDRRDFGMGASYSDESSVGFGVVVNVTLTAQRVE</sequence>
<evidence type="ECO:0000256" key="11">
    <source>
        <dbReference type="ARBA" id="ARBA00023136"/>
    </source>
</evidence>
<evidence type="ECO:0000256" key="2">
    <source>
        <dbReference type="ARBA" id="ARBA00004651"/>
    </source>
</evidence>
<evidence type="ECO:0000313" key="16">
    <source>
        <dbReference type="Proteomes" id="UP000484076"/>
    </source>
</evidence>
<dbReference type="GO" id="GO:0022904">
    <property type="term" value="P:respiratory electron transport chain"/>
    <property type="evidence" value="ECO:0007669"/>
    <property type="project" value="InterPro"/>
</dbReference>
<feature type="transmembrane region" description="Helical" evidence="13">
    <location>
        <begin position="96"/>
        <end position="114"/>
    </location>
</feature>
<dbReference type="GO" id="GO:0020037">
    <property type="term" value="F:heme binding"/>
    <property type="evidence" value="ECO:0007669"/>
    <property type="project" value="TreeGrafter"/>
</dbReference>
<dbReference type="Pfam" id="PF04264">
    <property type="entry name" value="YceI"/>
    <property type="match status" value="1"/>
</dbReference>
<proteinExistence type="inferred from homology"/>
<evidence type="ECO:0000259" key="14">
    <source>
        <dbReference type="SMART" id="SM00867"/>
    </source>
</evidence>
<dbReference type="EMBL" id="WHUT02000001">
    <property type="protein sequence ID" value="NUB42948.1"/>
    <property type="molecule type" value="Genomic_DNA"/>
</dbReference>
<protein>
    <submittedName>
        <fullName evidence="15">Cytochrome b/b6 domain-containing protein</fullName>
    </submittedName>
</protein>
<evidence type="ECO:0000256" key="9">
    <source>
        <dbReference type="ARBA" id="ARBA00022989"/>
    </source>
</evidence>
<dbReference type="RefSeq" id="WP_152823642.1">
    <property type="nucleotide sequence ID" value="NZ_WHUT02000001.1"/>
</dbReference>
<dbReference type="AlphaFoldDB" id="A0A8X8GRE7"/>
<evidence type="ECO:0000256" key="13">
    <source>
        <dbReference type="SAM" id="Phobius"/>
    </source>
</evidence>
<feature type="transmembrane region" description="Helical" evidence="13">
    <location>
        <begin position="148"/>
        <end position="169"/>
    </location>
</feature>
<evidence type="ECO:0000256" key="10">
    <source>
        <dbReference type="ARBA" id="ARBA00023004"/>
    </source>
</evidence>
<keyword evidence="6 13" id="KW-0812">Transmembrane</keyword>
<dbReference type="PANTHER" id="PTHR30529">
    <property type="entry name" value="CYTOCHROME B561"/>
    <property type="match status" value="1"/>
</dbReference>
<dbReference type="SUPFAM" id="SSF81342">
    <property type="entry name" value="Transmembrane di-heme cytochromes"/>
    <property type="match status" value="1"/>
</dbReference>
<keyword evidence="5" id="KW-0349">Heme</keyword>
<comment type="similarity">
    <text evidence="12">Belongs to the cytochrome b561 family.</text>
</comment>
<feature type="transmembrane region" description="Helical" evidence="13">
    <location>
        <begin position="55"/>
        <end position="76"/>
    </location>
</feature>
<evidence type="ECO:0000256" key="5">
    <source>
        <dbReference type="ARBA" id="ARBA00022617"/>
    </source>
</evidence>
<evidence type="ECO:0000256" key="12">
    <source>
        <dbReference type="ARBA" id="ARBA00037975"/>
    </source>
</evidence>
<dbReference type="InterPro" id="IPR036761">
    <property type="entry name" value="TTHA0802/YceI-like_sf"/>
</dbReference>
<dbReference type="Gene3D" id="1.20.950.20">
    <property type="entry name" value="Transmembrane di-heme cytochromes, Chain C"/>
    <property type="match status" value="1"/>
</dbReference>